<protein>
    <submittedName>
        <fullName evidence="1">GNAT family N-acetyltransferase</fullName>
    </submittedName>
</protein>
<dbReference type="SUPFAM" id="SSF55729">
    <property type="entry name" value="Acyl-CoA N-acyltransferases (Nat)"/>
    <property type="match status" value="1"/>
</dbReference>
<dbReference type="InterPro" id="IPR007434">
    <property type="entry name" value="FemAB-like"/>
</dbReference>
<dbReference type="Proteomes" id="UP001500279">
    <property type="component" value="Unassembled WGS sequence"/>
</dbReference>
<organism evidence="1 2">
    <name type="scientific">Ideonella azotifigens</name>
    <dbReference type="NCBI Taxonomy" id="513160"/>
    <lineage>
        <taxon>Bacteria</taxon>
        <taxon>Pseudomonadati</taxon>
        <taxon>Pseudomonadota</taxon>
        <taxon>Betaproteobacteria</taxon>
        <taxon>Burkholderiales</taxon>
        <taxon>Sphaerotilaceae</taxon>
        <taxon>Ideonella</taxon>
    </lineage>
</organism>
<dbReference type="PANTHER" id="PTHR47017">
    <property type="entry name" value="ACYL-COA"/>
    <property type="match status" value="1"/>
</dbReference>
<accession>A0ABP3VA72</accession>
<keyword evidence="2" id="KW-1185">Reference proteome</keyword>
<dbReference type="EMBL" id="BAAAEW010000018">
    <property type="protein sequence ID" value="GAA0753487.1"/>
    <property type="molecule type" value="Genomic_DNA"/>
</dbReference>
<sequence>MNDYTLAIHTDPAELDAPAWDALLARQAQPTPFMRHAYLAALQQSGSATEASGWAPLWLGLSRGGELVGATIAFLKSHSYGEYVFDWAWADAYQRHGLDYYPKLLTAVPFTPVPGSRLLAADAPARKALLAALRQLAEAQQLSSAHLLFLDADEQAAARAAGWMLRSGVQFHWENRVGPDGPFADFAEFLASLQREKRKKIQQERRRVAEAGVSFRTLEGAQITEADWDFFYRCYQQTYAEHHSTPYLTRDFFRRMATTMSSHWLLFIAEREGQPIAASLLAIDRASRSAWGRYWGAAVHVPQLHFEACYYQPLQWCIAQGFARFEGGAQGEHKMARGLLPVATASAHWLAHPQFSAAVEDFLARETEGMGAYMDELRERDPFKAPRPVAPE</sequence>
<dbReference type="InterPro" id="IPR016181">
    <property type="entry name" value="Acyl_CoA_acyltransferase"/>
</dbReference>
<reference evidence="2" key="1">
    <citation type="journal article" date="2019" name="Int. J. Syst. Evol. Microbiol.">
        <title>The Global Catalogue of Microorganisms (GCM) 10K type strain sequencing project: providing services to taxonomists for standard genome sequencing and annotation.</title>
        <authorList>
            <consortium name="The Broad Institute Genomics Platform"/>
            <consortium name="The Broad Institute Genome Sequencing Center for Infectious Disease"/>
            <person name="Wu L."/>
            <person name="Ma J."/>
        </authorList>
    </citation>
    <scope>NUCLEOTIDE SEQUENCE [LARGE SCALE GENOMIC DNA]</scope>
    <source>
        <strain evidence="2">JCM 15503</strain>
    </source>
</reference>
<evidence type="ECO:0000313" key="1">
    <source>
        <dbReference type="EMBL" id="GAA0753487.1"/>
    </source>
</evidence>
<dbReference type="Pfam" id="PF04339">
    <property type="entry name" value="FemAB_like"/>
    <property type="match status" value="1"/>
</dbReference>
<gene>
    <name evidence="1" type="ORF">GCM10009107_28710</name>
</gene>
<dbReference type="PANTHER" id="PTHR47017:SF1">
    <property type="entry name" value="ACYL-COA"/>
    <property type="match status" value="1"/>
</dbReference>
<evidence type="ECO:0000313" key="2">
    <source>
        <dbReference type="Proteomes" id="UP001500279"/>
    </source>
</evidence>
<dbReference type="Gene3D" id="3.40.630.30">
    <property type="match status" value="1"/>
</dbReference>
<proteinExistence type="predicted"/>
<name>A0ABP3VA72_9BURK</name>
<dbReference type="RefSeq" id="WP_141285634.1">
    <property type="nucleotide sequence ID" value="NZ_BAAAEW010000018.1"/>
</dbReference>
<comment type="caution">
    <text evidence="1">The sequence shown here is derived from an EMBL/GenBank/DDBJ whole genome shotgun (WGS) entry which is preliminary data.</text>
</comment>